<feature type="region of interest" description="Disordered" evidence="1">
    <location>
        <begin position="125"/>
        <end position="170"/>
    </location>
</feature>
<dbReference type="Gene3D" id="2.20.70.10">
    <property type="match status" value="1"/>
</dbReference>
<dbReference type="InterPro" id="IPR052626">
    <property type="entry name" value="SWT1_Regulator"/>
</dbReference>
<evidence type="ECO:0000313" key="3">
    <source>
        <dbReference type="EMBL" id="CAL1282449.1"/>
    </source>
</evidence>
<dbReference type="PANTHER" id="PTHR16161">
    <property type="entry name" value="TRANSCRIPTIONAL PROTEIN SWT1"/>
    <property type="match status" value="1"/>
</dbReference>
<dbReference type="InterPro" id="IPR001202">
    <property type="entry name" value="WW_dom"/>
</dbReference>
<gene>
    <name evidence="3" type="ORF">LARSCL_LOCUS12081</name>
</gene>
<dbReference type="Pfam" id="PF13638">
    <property type="entry name" value="PIN_4"/>
    <property type="match status" value="1"/>
</dbReference>
<dbReference type="CDD" id="cd18727">
    <property type="entry name" value="PIN_Swt1-like"/>
    <property type="match status" value="1"/>
</dbReference>
<feature type="compositionally biased region" description="Basic residues" evidence="1">
    <location>
        <begin position="127"/>
        <end position="137"/>
    </location>
</feature>
<evidence type="ECO:0000256" key="1">
    <source>
        <dbReference type="SAM" id="MobiDB-lite"/>
    </source>
</evidence>
<feature type="region of interest" description="Disordered" evidence="1">
    <location>
        <begin position="295"/>
        <end position="327"/>
    </location>
</feature>
<dbReference type="Gene3D" id="3.40.50.1010">
    <property type="entry name" value="5'-nuclease"/>
    <property type="match status" value="1"/>
</dbReference>
<comment type="caution">
    <text evidence="3">The sequence shown here is derived from an EMBL/GenBank/DDBJ whole genome shotgun (WGS) entry which is preliminary data.</text>
</comment>
<sequence>MDAAISKGSLPDGWIVKVSRHFPDRVYYFNINTGSTTWECPKLYVPGTNKNKKSNNSIVQNKQASHKPAVAHLEVKSKIEEFLSDAKRESLKRSTENEIPSVSSKPSTPPTAIVAPVVLDKNLSAVTKKKKKKRSKSKNVVGLLKVPHTPKDSPPGTILQRKDSGDTSNKVSFTIKSQNKIPLSKSRNKISITKSQDAILQKSKSPTPFKKKQSLVISVPTTKKQSSASLSQEKRHVTLDAKIVLPSSDLRATSKKTVTRAPSLHQRFSPLQSRNSKQNSKIEKQCELFNQNQFKENNKRKSDALNTVSGEVPSTSKSAFSHESDSEMSVMDCEMTSDYEDLVVTVSSSSGVNVGASTSKGSDPDISDIEMLDMSSSDLVTIDDIFGFQESLLDRYFIAVDTNVFISELQYIDEMKDTPVNGCGPPHFIIPWVVFQELDNLKRNGGRPKPGAPKEAKARKTYDVMKLAGEAIRFLNTLLKAKHPRFHFQHPDEAKNCRKDFSRNNDDQLLECCLKLQERMSKEKVILLTNDTNLANKAMVCGIVVHNRKSLLNILKPDLIVKEDSPKPVSNPTFVPDPFKVLGELKSREEEYQANHRNCELEIDKHMSAARQMLKDVLDSLFEKEMDEAYGDNWHFFKIERHTLKGILYGITKYWRTVFTFLFTKDIEQKFQVLKEKASRPEGFLGERVECLNILTIIEELFVIIQRKWTDIQVPVAKIPKIKTLTEEAFMNLSECEKCLINVENAIKQTEMSCCIEVFNHNWTVINQLCGCACDFCGITHEFVYERNVPFPPKSEFLRIMPKLHNSLDQLKDVMERMLHVVKSSIPNGAIFKELHKILMELVPSLNIQAQNLSLIYFSAKLVERFCRLPENRARIEEGYKQLLTYYEKLGRAVCVLNEMP</sequence>
<dbReference type="CDD" id="cd00201">
    <property type="entry name" value="WW"/>
    <property type="match status" value="1"/>
</dbReference>
<dbReference type="Pfam" id="PF00397">
    <property type="entry name" value="WW"/>
    <property type="match status" value="1"/>
</dbReference>
<evidence type="ECO:0000259" key="2">
    <source>
        <dbReference type="PROSITE" id="PS50020"/>
    </source>
</evidence>
<accession>A0AAV2AGT0</accession>
<dbReference type="SUPFAM" id="SSF51045">
    <property type="entry name" value="WW domain"/>
    <property type="match status" value="1"/>
</dbReference>
<evidence type="ECO:0000313" key="4">
    <source>
        <dbReference type="Proteomes" id="UP001497382"/>
    </source>
</evidence>
<dbReference type="InterPro" id="IPR036020">
    <property type="entry name" value="WW_dom_sf"/>
</dbReference>
<feature type="region of interest" description="Disordered" evidence="1">
    <location>
        <begin position="89"/>
        <end position="113"/>
    </location>
</feature>
<feature type="compositionally biased region" description="Polar residues" evidence="1">
    <location>
        <begin position="304"/>
        <end position="319"/>
    </location>
</feature>
<feature type="compositionally biased region" description="Polar residues" evidence="1">
    <location>
        <begin position="194"/>
        <end position="206"/>
    </location>
</feature>
<dbReference type="PANTHER" id="PTHR16161:SF0">
    <property type="entry name" value="TRANSCRIPTIONAL PROTEIN SWT1"/>
    <property type="match status" value="1"/>
</dbReference>
<dbReference type="AlphaFoldDB" id="A0AAV2AGT0"/>
<name>A0AAV2AGT0_9ARAC</name>
<keyword evidence="4" id="KW-1185">Reference proteome</keyword>
<organism evidence="3 4">
    <name type="scientific">Larinioides sclopetarius</name>
    <dbReference type="NCBI Taxonomy" id="280406"/>
    <lineage>
        <taxon>Eukaryota</taxon>
        <taxon>Metazoa</taxon>
        <taxon>Ecdysozoa</taxon>
        <taxon>Arthropoda</taxon>
        <taxon>Chelicerata</taxon>
        <taxon>Arachnida</taxon>
        <taxon>Araneae</taxon>
        <taxon>Araneomorphae</taxon>
        <taxon>Entelegynae</taxon>
        <taxon>Araneoidea</taxon>
        <taxon>Araneidae</taxon>
        <taxon>Larinioides</taxon>
    </lineage>
</organism>
<reference evidence="3 4" key="1">
    <citation type="submission" date="2024-04" db="EMBL/GenBank/DDBJ databases">
        <authorList>
            <person name="Rising A."/>
            <person name="Reimegard J."/>
            <person name="Sonavane S."/>
            <person name="Akerstrom W."/>
            <person name="Nylinder S."/>
            <person name="Hedman E."/>
            <person name="Kallberg Y."/>
        </authorList>
    </citation>
    <scope>NUCLEOTIDE SEQUENCE [LARGE SCALE GENOMIC DNA]</scope>
</reference>
<feature type="compositionally biased region" description="Polar residues" evidence="1">
    <location>
        <begin position="215"/>
        <end position="231"/>
    </location>
</feature>
<dbReference type="PROSITE" id="PS50020">
    <property type="entry name" value="WW_DOMAIN_2"/>
    <property type="match status" value="1"/>
</dbReference>
<feature type="domain" description="WW" evidence="2">
    <location>
        <begin position="8"/>
        <end position="43"/>
    </location>
</feature>
<dbReference type="EMBL" id="CAXIEN010000155">
    <property type="protein sequence ID" value="CAL1282449.1"/>
    <property type="molecule type" value="Genomic_DNA"/>
</dbReference>
<dbReference type="SUPFAM" id="SSF88723">
    <property type="entry name" value="PIN domain-like"/>
    <property type="match status" value="1"/>
</dbReference>
<dbReference type="InterPro" id="IPR002716">
    <property type="entry name" value="PIN_dom"/>
</dbReference>
<proteinExistence type="predicted"/>
<dbReference type="SMART" id="SM00456">
    <property type="entry name" value="WW"/>
    <property type="match status" value="1"/>
</dbReference>
<feature type="region of interest" description="Disordered" evidence="1">
    <location>
        <begin position="194"/>
        <end position="233"/>
    </location>
</feature>
<dbReference type="Proteomes" id="UP001497382">
    <property type="component" value="Unassembled WGS sequence"/>
</dbReference>
<protein>
    <recommendedName>
        <fullName evidence="2">WW domain-containing protein</fullName>
    </recommendedName>
</protein>
<dbReference type="GO" id="GO:0005634">
    <property type="term" value="C:nucleus"/>
    <property type="evidence" value="ECO:0007669"/>
    <property type="project" value="TreeGrafter"/>
</dbReference>
<dbReference type="InterPro" id="IPR029060">
    <property type="entry name" value="PIN-like_dom_sf"/>
</dbReference>
<dbReference type="SMART" id="SM00670">
    <property type="entry name" value="PINc"/>
    <property type="match status" value="1"/>
</dbReference>